<keyword evidence="2" id="KW-1185">Reference proteome</keyword>
<evidence type="ECO:0000313" key="2">
    <source>
        <dbReference type="Proteomes" id="UP000054538"/>
    </source>
</evidence>
<proteinExistence type="predicted"/>
<reference evidence="1 2" key="1">
    <citation type="submission" date="2014-04" db="EMBL/GenBank/DDBJ databases">
        <authorList>
            <consortium name="DOE Joint Genome Institute"/>
            <person name="Kuo A."/>
            <person name="Kohler A."/>
            <person name="Jargeat P."/>
            <person name="Nagy L.G."/>
            <person name="Floudas D."/>
            <person name="Copeland A."/>
            <person name="Barry K.W."/>
            <person name="Cichocki N."/>
            <person name="Veneault-Fourrey C."/>
            <person name="LaButti K."/>
            <person name="Lindquist E.A."/>
            <person name="Lipzen A."/>
            <person name="Lundell T."/>
            <person name="Morin E."/>
            <person name="Murat C."/>
            <person name="Sun H."/>
            <person name="Tunlid A."/>
            <person name="Henrissat B."/>
            <person name="Grigoriev I.V."/>
            <person name="Hibbett D.S."/>
            <person name="Martin F."/>
            <person name="Nordberg H.P."/>
            <person name="Cantor M.N."/>
            <person name="Hua S.X."/>
        </authorList>
    </citation>
    <scope>NUCLEOTIDE SEQUENCE [LARGE SCALE GENOMIC DNA]</scope>
    <source>
        <strain evidence="1 2">Ve08.2h10</strain>
    </source>
</reference>
<reference evidence="2" key="2">
    <citation type="submission" date="2015-01" db="EMBL/GenBank/DDBJ databases">
        <title>Evolutionary Origins and Diversification of the Mycorrhizal Mutualists.</title>
        <authorList>
            <consortium name="DOE Joint Genome Institute"/>
            <consortium name="Mycorrhizal Genomics Consortium"/>
            <person name="Kohler A."/>
            <person name="Kuo A."/>
            <person name="Nagy L.G."/>
            <person name="Floudas D."/>
            <person name="Copeland A."/>
            <person name="Barry K.W."/>
            <person name="Cichocki N."/>
            <person name="Veneault-Fourrey C."/>
            <person name="LaButti K."/>
            <person name="Lindquist E.A."/>
            <person name="Lipzen A."/>
            <person name="Lundell T."/>
            <person name="Morin E."/>
            <person name="Murat C."/>
            <person name="Riley R."/>
            <person name="Ohm R."/>
            <person name="Sun H."/>
            <person name="Tunlid A."/>
            <person name="Henrissat B."/>
            <person name="Grigoriev I.V."/>
            <person name="Hibbett D.S."/>
            <person name="Martin F."/>
        </authorList>
    </citation>
    <scope>NUCLEOTIDE SEQUENCE [LARGE SCALE GENOMIC DNA]</scope>
    <source>
        <strain evidence="2">Ve08.2h10</strain>
    </source>
</reference>
<protein>
    <submittedName>
        <fullName evidence="1">Uncharacterized protein</fullName>
    </submittedName>
</protein>
<name>A0A0D0D7K1_9AGAM</name>
<gene>
    <name evidence="1" type="ORF">PAXRUDRAFT_829567</name>
</gene>
<organism evidence="1 2">
    <name type="scientific">Paxillus rubicundulus Ve08.2h10</name>
    <dbReference type="NCBI Taxonomy" id="930991"/>
    <lineage>
        <taxon>Eukaryota</taxon>
        <taxon>Fungi</taxon>
        <taxon>Dikarya</taxon>
        <taxon>Basidiomycota</taxon>
        <taxon>Agaricomycotina</taxon>
        <taxon>Agaricomycetes</taxon>
        <taxon>Agaricomycetidae</taxon>
        <taxon>Boletales</taxon>
        <taxon>Paxilineae</taxon>
        <taxon>Paxillaceae</taxon>
        <taxon>Paxillus</taxon>
    </lineage>
</organism>
<sequence length="51" mass="5325">MGNMGLDGQICLSNGSNIERANTQYSVGGETTGSVVTLTTAVRKTLNITSY</sequence>
<accession>A0A0D0D7K1</accession>
<dbReference type="HOGENOM" id="CLU_3107076_0_0_1"/>
<dbReference type="AlphaFoldDB" id="A0A0D0D7K1"/>
<evidence type="ECO:0000313" key="1">
    <source>
        <dbReference type="EMBL" id="KIK92872.1"/>
    </source>
</evidence>
<dbReference type="InParanoid" id="A0A0D0D7K1"/>
<dbReference type="EMBL" id="KN825235">
    <property type="protein sequence ID" value="KIK92872.1"/>
    <property type="molecule type" value="Genomic_DNA"/>
</dbReference>
<dbReference type="Proteomes" id="UP000054538">
    <property type="component" value="Unassembled WGS sequence"/>
</dbReference>